<organism evidence="7 8">
    <name type="scientific">Coniosporium apollinis</name>
    <dbReference type="NCBI Taxonomy" id="61459"/>
    <lineage>
        <taxon>Eukaryota</taxon>
        <taxon>Fungi</taxon>
        <taxon>Dikarya</taxon>
        <taxon>Ascomycota</taxon>
        <taxon>Pezizomycotina</taxon>
        <taxon>Dothideomycetes</taxon>
        <taxon>Dothideomycetes incertae sedis</taxon>
        <taxon>Coniosporium</taxon>
    </lineage>
</organism>
<feature type="compositionally biased region" description="Low complexity" evidence="6">
    <location>
        <begin position="14"/>
        <end position="49"/>
    </location>
</feature>
<dbReference type="CDD" id="cd07979">
    <property type="entry name" value="HFD_TAF9"/>
    <property type="match status" value="1"/>
</dbReference>
<reference evidence="7" key="1">
    <citation type="submission" date="2022-10" db="EMBL/GenBank/DDBJ databases">
        <title>Culturing micro-colonial fungi from biological soil crusts in the Mojave desert and describing Neophaeococcomyces mojavensis, and introducing the new genera and species Taxawa tesnikishii.</title>
        <authorList>
            <person name="Kurbessoian T."/>
            <person name="Stajich J.E."/>
        </authorList>
    </citation>
    <scope>NUCLEOTIDE SEQUENCE</scope>
    <source>
        <strain evidence="7">TK_1</strain>
    </source>
</reference>
<evidence type="ECO:0000256" key="2">
    <source>
        <dbReference type="ARBA" id="ARBA00007646"/>
    </source>
</evidence>
<keyword evidence="8" id="KW-1185">Reference proteome</keyword>
<keyword evidence="3" id="KW-0805">Transcription regulation</keyword>
<feature type="compositionally biased region" description="Polar residues" evidence="6">
    <location>
        <begin position="1"/>
        <end position="13"/>
    </location>
</feature>
<dbReference type="Pfam" id="PF02291">
    <property type="entry name" value="TFIID-31kDa"/>
    <property type="match status" value="1"/>
</dbReference>
<evidence type="ECO:0000313" key="7">
    <source>
        <dbReference type="EMBL" id="KAJ9668332.1"/>
    </source>
</evidence>
<comment type="similarity">
    <text evidence="2">Belongs to the TAF9 family.</text>
</comment>
<proteinExistence type="inferred from homology"/>
<comment type="caution">
    <text evidence="7">The sequence shown here is derived from an EMBL/GenBank/DDBJ whole genome shotgun (WGS) entry which is preliminary data.</text>
</comment>
<feature type="region of interest" description="Disordered" evidence="6">
    <location>
        <begin position="1"/>
        <end position="65"/>
    </location>
</feature>
<keyword evidence="4" id="KW-0804">Transcription</keyword>
<protein>
    <submittedName>
        <fullName evidence="7">Transcription initiation factor TFIID subunit 9</fullName>
    </submittedName>
</protein>
<evidence type="ECO:0000256" key="4">
    <source>
        <dbReference type="ARBA" id="ARBA00023163"/>
    </source>
</evidence>
<feature type="region of interest" description="Disordered" evidence="6">
    <location>
        <begin position="203"/>
        <end position="253"/>
    </location>
</feature>
<sequence>MASPSPINRTLNGTSTPPANTTSSPQASNPTPATLTADAPTSQPTSQPSVPVPPTSTTDTGLSKRPRDARLIHLVLAAQGVTAYQERVPLQLLDFAYRYTSGVLSDALAVSAEAAPTMRGGNTHGVGVAQEGSVSLAAVRLAIASRLNAQFGGQLPREFMNEIAAERNRIALPRVEREFGVRLPDEKYCFTGVGWGLKEEWDSEVEEEEGDGGVGGMDTVMRDDADEGGGGEDEEFEDVMGVGDGVDREMADA</sequence>
<dbReference type="SUPFAM" id="SSF47113">
    <property type="entry name" value="Histone-fold"/>
    <property type="match status" value="1"/>
</dbReference>
<accession>A0ABQ9P7I7</accession>
<evidence type="ECO:0000313" key="8">
    <source>
        <dbReference type="Proteomes" id="UP001172684"/>
    </source>
</evidence>
<gene>
    <name evidence="7" type="primary">TAF9</name>
    <name evidence="7" type="ORF">H2201_001380</name>
</gene>
<dbReference type="Gene3D" id="1.10.20.10">
    <property type="entry name" value="Histone, subunit A"/>
    <property type="match status" value="1"/>
</dbReference>
<evidence type="ECO:0000256" key="1">
    <source>
        <dbReference type="ARBA" id="ARBA00004123"/>
    </source>
</evidence>
<comment type="subcellular location">
    <subcellularLocation>
        <location evidence="1">Nucleus</location>
    </subcellularLocation>
</comment>
<evidence type="ECO:0000256" key="5">
    <source>
        <dbReference type="ARBA" id="ARBA00023242"/>
    </source>
</evidence>
<name>A0ABQ9P7I7_9PEZI</name>
<dbReference type="InterPro" id="IPR051431">
    <property type="entry name" value="TFIID_subunit_9"/>
</dbReference>
<dbReference type="EMBL" id="JAPDRL010000007">
    <property type="protein sequence ID" value="KAJ9668332.1"/>
    <property type="molecule type" value="Genomic_DNA"/>
</dbReference>
<evidence type="ECO:0000256" key="3">
    <source>
        <dbReference type="ARBA" id="ARBA00023015"/>
    </source>
</evidence>
<feature type="compositionally biased region" description="Acidic residues" evidence="6">
    <location>
        <begin position="224"/>
        <end position="238"/>
    </location>
</feature>
<dbReference type="InterPro" id="IPR003162">
    <property type="entry name" value="TFIID-31"/>
</dbReference>
<evidence type="ECO:0000256" key="6">
    <source>
        <dbReference type="SAM" id="MobiDB-lite"/>
    </source>
</evidence>
<keyword evidence="5" id="KW-0539">Nucleus</keyword>
<dbReference type="PANTHER" id="PTHR48068">
    <property type="entry name" value="TAF9 RNA POLYMERASE II, TATA BOX-BINDING PROTEIN (TBP)-ASSOCIATED FACTOR"/>
    <property type="match status" value="1"/>
</dbReference>
<dbReference type="InterPro" id="IPR009072">
    <property type="entry name" value="Histone-fold"/>
</dbReference>
<dbReference type="Proteomes" id="UP001172684">
    <property type="component" value="Unassembled WGS sequence"/>
</dbReference>
<dbReference type="PANTHER" id="PTHR48068:SF4">
    <property type="entry name" value="TATA-BOX BINDING PROTEIN ASSOCIATED FACTOR 9"/>
    <property type="match status" value="1"/>
</dbReference>